<proteinExistence type="predicted"/>
<keyword evidence="3" id="KW-1185">Reference proteome</keyword>
<dbReference type="OrthoDB" id="5189031at2"/>
<name>A0A3S9MVZ6_9FLAO</name>
<accession>A0A3S9MVZ6</accession>
<feature type="transmembrane region" description="Helical" evidence="1">
    <location>
        <begin position="146"/>
        <end position="175"/>
    </location>
</feature>
<dbReference type="KEGG" id="noj:EJ995_03775"/>
<dbReference type="RefSeq" id="WP_126445759.1">
    <property type="nucleotide sequence ID" value="NZ_CP034549.1"/>
</dbReference>
<evidence type="ECO:0008006" key="4">
    <source>
        <dbReference type="Google" id="ProtNLM"/>
    </source>
</evidence>
<keyword evidence="1" id="KW-0812">Transmembrane</keyword>
<keyword evidence="1" id="KW-0472">Membrane</keyword>
<protein>
    <recommendedName>
        <fullName evidence="4">Tryptophan-rich sensory protein</fullName>
    </recommendedName>
</protein>
<dbReference type="PANTHER" id="PTHR33802">
    <property type="entry name" value="SI:CH211-161H7.5-RELATED"/>
    <property type="match status" value="1"/>
</dbReference>
<sequence>MLKKIASILNLISIIVLIAWNGYANSGNFNGNTVGDLSAEYSNLFTPASYAFAIWGLIFLMLLVFGVYGVYYAFAKATSLKPRAYRTNFVVSTAPWFLLANICCTAWVGFWLEEMIGISVLLMVGILVFLLLCVRSIDMELWDAPFPLIAFVWWPLCLYTGWISVAIIANVASYLNEIMEFTRDQEIYITIAMVVVAAVINILMVWYRNMREYASVGVWALVAIYVRHKDEVELISYVAIAAAAILLVNIMWHGYLNRHTNPFIKYKQYRASKA</sequence>
<feature type="transmembrane region" description="Helical" evidence="1">
    <location>
        <begin position="187"/>
        <end position="206"/>
    </location>
</feature>
<evidence type="ECO:0000313" key="2">
    <source>
        <dbReference type="EMBL" id="AZQ43395.1"/>
    </source>
</evidence>
<evidence type="ECO:0000256" key="1">
    <source>
        <dbReference type="SAM" id="Phobius"/>
    </source>
</evidence>
<evidence type="ECO:0000313" key="3">
    <source>
        <dbReference type="Proteomes" id="UP000279600"/>
    </source>
</evidence>
<reference evidence="2 3" key="1">
    <citation type="submission" date="2018-12" db="EMBL/GenBank/DDBJ databases">
        <title>Complete genome of Nonlabens sp. MJ115.</title>
        <authorList>
            <person name="Choi H.S."/>
            <person name="Jung J."/>
        </authorList>
    </citation>
    <scope>NUCLEOTIDE SEQUENCE [LARGE SCALE GENOMIC DNA]</scope>
    <source>
        <strain evidence="2 3">MJ115</strain>
    </source>
</reference>
<feature type="transmembrane region" description="Helical" evidence="1">
    <location>
        <begin position="116"/>
        <end position="134"/>
    </location>
</feature>
<feature type="transmembrane region" description="Helical" evidence="1">
    <location>
        <begin position="87"/>
        <end position="110"/>
    </location>
</feature>
<keyword evidence="1" id="KW-1133">Transmembrane helix</keyword>
<dbReference type="EMBL" id="CP034549">
    <property type="protein sequence ID" value="AZQ43395.1"/>
    <property type="molecule type" value="Genomic_DNA"/>
</dbReference>
<gene>
    <name evidence="2" type="ORF">EJ995_03775</name>
</gene>
<feature type="transmembrane region" description="Helical" evidence="1">
    <location>
        <begin position="48"/>
        <end position="75"/>
    </location>
</feature>
<dbReference type="Proteomes" id="UP000279600">
    <property type="component" value="Chromosome"/>
</dbReference>
<dbReference type="PANTHER" id="PTHR33802:SF1">
    <property type="entry name" value="XK-RELATED PROTEIN"/>
    <property type="match status" value="1"/>
</dbReference>
<dbReference type="AlphaFoldDB" id="A0A3S9MVZ6"/>
<feature type="transmembrane region" description="Helical" evidence="1">
    <location>
        <begin position="234"/>
        <end position="256"/>
    </location>
</feature>
<organism evidence="2 3">
    <name type="scientific">Nonlabens ponticola</name>
    <dbReference type="NCBI Taxonomy" id="2496866"/>
    <lineage>
        <taxon>Bacteria</taxon>
        <taxon>Pseudomonadati</taxon>
        <taxon>Bacteroidota</taxon>
        <taxon>Flavobacteriia</taxon>
        <taxon>Flavobacteriales</taxon>
        <taxon>Flavobacteriaceae</taxon>
        <taxon>Nonlabens</taxon>
    </lineage>
</organism>